<feature type="binding site" evidence="8">
    <location>
        <begin position="186"/>
        <end position="187"/>
    </location>
    <ligand>
        <name>substrate</name>
    </ligand>
</feature>
<name>A0A9D2KQ89_9FIRM</name>
<dbReference type="EMBL" id="DWZA01000085">
    <property type="protein sequence ID" value="HJA71801.1"/>
    <property type="molecule type" value="Genomic_DNA"/>
</dbReference>
<dbReference type="GO" id="GO:0008360">
    <property type="term" value="P:regulation of cell shape"/>
    <property type="evidence" value="ECO:0007669"/>
    <property type="project" value="UniProtKB-KW"/>
</dbReference>
<dbReference type="SUPFAM" id="SSF53681">
    <property type="entry name" value="Aspartate/glutamate racemase"/>
    <property type="match status" value="2"/>
</dbReference>
<feature type="binding site" evidence="8">
    <location>
        <begin position="75"/>
        <end position="76"/>
    </location>
    <ligand>
        <name>substrate</name>
    </ligand>
</feature>
<organism evidence="9 10">
    <name type="scientific">Candidatus Lachnoclostridium stercoravium</name>
    <dbReference type="NCBI Taxonomy" id="2838633"/>
    <lineage>
        <taxon>Bacteria</taxon>
        <taxon>Bacillati</taxon>
        <taxon>Bacillota</taxon>
        <taxon>Clostridia</taxon>
        <taxon>Lachnospirales</taxon>
        <taxon>Lachnospiraceae</taxon>
    </lineage>
</organism>
<dbReference type="GO" id="GO:0071555">
    <property type="term" value="P:cell wall organization"/>
    <property type="evidence" value="ECO:0007669"/>
    <property type="project" value="UniProtKB-KW"/>
</dbReference>
<evidence type="ECO:0000256" key="3">
    <source>
        <dbReference type="ARBA" id="ARBA00022960"/>
    </source>
</evidence>
<dbReference type="NCBIfam" id="TIGR00067">
    <property type="entry name" value="glut_race"/>
    <property type="match status" value="1"/>
</dbReference>
<gene>
    <name evidence="8 9" type="primary">murI</name>
    <name evidence="9" type="ORF">IAA07_09550</name>
</gene>
<feature type="binding site" evidence="8">
    <location>
        <begin position="43"/>
        <end position="44"/>
    </location>
    <ligand>
        <name>substrate</name>
    </ligand>
</feature>
<accession>A0A9D2KQ89</accession>
<evidence type="ECO:0000256" key="2">
    <source>
        <dbReference type="ARBA" id="ARBA00013090"/>
    </source>
</evidence>
<evidence type="ECO:0000313" key="9">
    <source>
        <dbReference type="EMBL" id="HJA71801.1"/>
    </source>
</evidence>
<dbReference type="Gene3D" id="3.40.50.1860">
    <property type="match status" value="2"/>
</dbReference>
<dbReference type="PROSITE" id="PS00923">
    <property type="entry name" value="ASP_GLU_RACEMASE_1"/>
    <property type="match status" value="1"/>
</dbReference>
<feature type="active site" description="Proton donor/acceptor" evidence="8">
    <location>
        <position position="185"/>
    </location>
</feature>
<evidence type="ECO:0000256" key="5">
    <source>
        <dbReference type="ARBA" id="ARBA00023235"/>
    </source>
</evidence>
<keyword evidence="3 8" id="KW-0133">Cell shape</keyword>
<dbReference type="Pfam" id="PF01177">
    <property type="entry name" value="Asp_Glu_race"/>
    <property type="match status" value="1"/>
</dbReference>
<dbReference type="EC" id="5.1.1.3" evidence="2 8"/>
<reference evidence="9" key="1">
    <citation type="journal article" date="2021" name="PeerJ">
        <title>Extensive microbial diversity within the chicken gut microbiome revealed by metagenomics and culture.</title>
        <authorList>
            <person name="Gilroy R."/>
            <person name="Ravi A."/>
            <person name="Getino M."/>
            <person name="Pursley I."/>
            <person name="Horton D.L."/>
            <person name="Alikhan N.F."/>
            <person name="Baker D."/>
            <person name="Gharbi K."/>
            <person name="Hall N."/>
            <person name="Watson M."/>
            <person name="Adriaenssens E.M."/>
            <person name="Foster-Nyarko E."/>
            <person name="Jarju S."/>
            <person name="Secka A."/>
            <person name="Antonio M."/>
            <person name="Oren A."/>
            <person name="Chaudhuri R.R."/>
            <person name="La Ragione R."/>
            <person name="Hildebrand F."/>
            <person name="Pallen M.J."/>
        </authorList>
    </citation>
    <scope>NUCLEOTIDE SEQUENCE</scope>
    <source>
        <strain evidence="9">CHK178-16964</strain>
    </source>
</reference>
<evidence type="ECO:0000313" key="10">
    <source>
        <dbReference type="Proteomes" id="UP000823900"/>
    </source>
</evidence>
<dbReference type="PANTHER" id="PTHR21198:SF2">
    <property type="entry name" value="GLUTAMATE RACEMASE"/>
    <property type="match status" value="1"/>
</dbReference>
<dbReference type="InterPro" id="IPR018187">
    <property type="entry name" value="Asp/Glu_racemase_AS_1"/>
</dbReference>
<dbReference type="GO" id="GO:0009252">
    <property type="term" value="P:peptidoglycan biosynthetic process"/>
    <property type="evidence" value="ECO:0007669"/>
    <property type="project" value="UniProtKB-UniRule"/>
</dbReference>
<dbReference type="GO" id="GO:0008881">
    <property type="term" value="F:glutamate racemase activity"/>
    <property type="evidence" value="ECO:0007669"/>
    <property type="project" value="UniProtKB-UniRule"/>
</dbReference>
<feature type="active site" description="Proton donor/acceptor" evidence="8">
    <location>
        <position position="74"/>
    </location>
</feature>
<dbReference type="InterPro" id="IPR001920">
    <property type="entry name" value="Asp/Glu_race"/>
</dbReference>
<evidence type="ECO:0000256" key="7">
    <source>
        <dbReference type="ARBA" id="ARBA00070053"/>
    </source>
</evidence>
<dbReference type="InterPro" id="IPR015942">
    <property type="entry name" value="Asp/Glu/hydantoin_racemase"/>
</dbReference>
<protein>
    <recommendedName>
        <fullName evidence="7 8">Glutamate racemase</fullName>
        <ecNumber evidence="2 8">5.1.1.3</ecNumber>
    </recommendedName>
</protein>
<dbReference type="PROSITE" id="PS00924">
    <property type="entry name" value="ASP_GLU_RACEMASE_2"/>
    <property type="match status" value="1"/>
</dbReference>
<dbReference type="AlphaFoldDB" id="A0A9D2KQ89"/>
<dbReference type="PANTHER" id="PTHR21198">
    <property type="entry name" value="GLUTAMATE RACEMASE"/>
    <property type="match status" value="1"/>
</dbReference>
<keyword evidence="6 8" id="KW-0961">Cell wall biogenesis/degradation</keyword>
<reference evidence="9" key="2">
    <citation type="submission" date="2021-04" db="EMBL/GenBank/DDBJ databases">
        <authorList>
            <person name="Gilroy R."/>
        </authorList>
    </citation>
    <scope>NUCLEOTIDE SEQUENCE</scope>
    <source>
        <strain evidence="9">CHK178-16964</strain>
    </source>
</reference>
<dbReference type="Proteomes" id="UP000823900">
    <property type="component" value="Unassembled WGS sequence"/>
</dbReference>
<dbReference type="FunFam" id="3.40.50.1860:FF:000002">
    <property type="entry name" value="Glutamate racemase"/>
    <property type="match status" value="1"/>
</dbReference>
<comment type="pathway">
    <text evidence="8">Cell wall biogenesis; peptidoglycan biosynthesis.</text>
</comment>
<evidence type="ECO:0000256" key="1">
    <source>
        <dbReference type="ARBA" id="ARBA00001602"/>
    </source>
</evidence>
<dbReference type="InterPro" id="IPR004391">
    <property type="entry name" value="Glu_race"/>
</dbReference>
<proteinExistence type="inferred from homology"/>
<evidence type="ECO:0000256" key="6">
    <source>
        <dbReference type="ARBA" id="ARBA00023316"/>
    </source>
</evidence>
<evidence type="ECO:0000256" key="8">
    <source>
        <dbReference type="HAMAP-Rule" id="MF_00258"/>
    </source>
</evidence>
<feature type="binding site" evidence="8">
    <location>
        <begin position="11"/>
        <end position="12"/>
    </location>
    <ligand>
        <name>substrate</name>
    </ligand>
</feature>
<comment type="function">
    <text evidence="8">Provides the (R)-glutamate required for cell wall biosynthesis.</text>
</comment>
<keyword evidence="5 8" id="KW-0413">Isomerase</keyword>
<evidence type="ECO:0000256" key="4">
    <source>
        <dbReference type="ARBA" id="ARBA00022984"/>
    </source>
</evidence>
<comment type="similarity">
    <text evidence="8">Belongs to the aspartate/glutamate racemases family.</text>
</comment>
<sequence>MDRNAPIGVFDSGVGGLTVVREIIRQIPDERVVYFGDTARVPYGTKSRDTVIRYSRQIIRFLRTKDVKAIVIACNTASSYALETVKKESDIPVIGVINAGAKMAAEITKNGRIGVIGTEATINSGIYTEVIRKFNPRAEVFGKACPLFVPLVEEGLLHDSVTDEIAFRYTADLKGKYIDTLVLGCTHYPLIRSTLRRIMGEGVELVNPAYETAIELKQLLEKEGMSCDQNCGPDEKYQFYVSDLAEKFTNIAKAILPEQVKETLQIPIEEY</sequence>
<dbReference type="InterPro" id="IPR033134">
    <property type="entry name" value="Asp/Glu_racemase_AS_2"/>
</dbReference>
<comment type="catalytic activity">
    <reaction evidence="1 8">
        <text>L-glutamate = D-glutamate</text>
        <dbReference type="Rhea" id="RHEA:12813"/>
        <dbReference type="ChEBI" id="CHEBI:29985"/>
        <dbReference type="ChEBI" id="CHEBI:29986"/>
        <dbReference type="EC" id="5.1.1.3"/>
    </reaction>
</comment>
<keyword evidence="4 8" id="KW-0573">Peptidoglycan synthesis</keyword>
<dbReference type="HAMAP" id="MF_00258">
    <property type="entry name" value="Glu_racemase"/>
    <property type="match status" value="1"/>
</dbReference>
<comment type="caution">
    <text evidence="9">The sequence shown here is derived from an EMBL/GenBank/DDBJ whole genome shotgun (WGS) entry which is preliminary data.</text>
</comment>